<keyword evidence="1" id="KW-0812">Transmembrane</keyword>
<protein>
    <submittedName>
        <fullName evidence="3">Phosphoesterase</fullName>
    </submittedName>
</protein>
<reference evidence="3 4" key="1">
    <citation type="submission" date="2014-12" db="EMBL/GenBank/DDBJ databases">
        <title>Complete genome sequence of Streptomyces vietnamensis strain GIMV4.0001, a genetic manipulable producer of the benzoisochromanequinone antibiotic granaticin.</title>
        <authorList>
            <person name="Deng M.R."/>
            <person name="Guo J."/>
            <person name="Ma L.Y."/>
            <person name="Feng G.D."/>
            <person name="Mo C.Y."/>
            <person name="Zhu H.H."/>
        </authorList>
    </citation>
    <scope>NUCLEOTIDE SEQUENCE [LARGE SCALE GENOMIC DNA]</scope>
    <source>
        <strain evidence="4">GIMV4.0001</strain>
    </source>
</reference>
<feature type="domain" description="Phosphatidic acid phosphatase type 2/haloperoxidase" evidence="2">
    <location>
        <begin position="124"/>
        <end position="231"/>
    </location>
</feature>
<dbReference type="InterPro" id="IPR000326">
    <property type="entry name" value="PAP2/HPO"/>
</dbReference>
<dbReference type="CDD" id="cd01610">
    <property type="entry name" value="PAP2_like"/>
    <property type="match status" value="1"/>
</dbReference>
<evidence type="ECO:0000313" key="4">
    <source>
        <dbReference type="Proteomes" id="UP000031774"/>
    </source>
</evidence>
<feature type="transmembrane region" description="Helical" evidence="1">
    <location>
        <begin position="214"/>
        <end position="233"/>
    </location>
</feature>
<feature type="transmembrane region" description="Helical" evidence="1">
    <location>
        <begin position="253"/>
        <end position="271"/>
    </location>
</feature>
<dbReference type="RefSeq" id="WP_041127832.1">
    <property type="nucleotide sequence ID" value="NZ_CP010407.1"/>
</dbReference>
<keyword evidence="1" id="KW-1133">Transmembrane helix</keyword>
<evidence type="ECO:0000256" key="1">
    <source>
        <dbReference type="SAM" id="Phobius"/>
    </source>
</evidence>
<dbReference type="EMBL" id="CP010407">
    <property type="protein sequence ID" value="AJF63747.1"/>
    <property type="molecule type" value="Genomic_DNA"/>
</dbReference>
<dbReference type="KEGG" id="svt:SVTN_04080"/>
<feature type="transmembrane region" description="Helical" evidence="1">
    <location>
        <begin position="94"/>
        <end position="112"/>
    </location>
</feature>
<name>A0A0B5HZR0_9ACTN</name>
<accession>A0A0B5HZR0</accession>
<dbReference type="SUPFAM" id="SSF48317">
    <property type="entry name" value="Acid phosphatase/Vanadium-dependent haloperoxidase"/>
    <property type="match status" value="1"/>
</dbReference>
<feature type="transmembrane region" description="Helical" evidence="1">
    <location>
        <begin position="159"/>
        <end position="180"/>
    </location>
</feature>
<dbReference type="Proteomes" id="UP000031774">
    <property type="component" value="Chromosome"/>
</dbReference>
<keyword evidence="1" id="KW-0472">Membrane</keyword>
<dbReference type="Gene3D" id="1.20.144.10">
    <property type="entry name" value="Phosphatidic acid phosphatase type 2/haloperoxidase"/>
    <property type="match status" value="1"/>
</dbReference>
<dbReference type="STRING" id="362257.SVTN_04080"/>
<dbReference type="HOGENOM" id="CLU_778266_0_0_11"/>
<feature type="transmembrane region" description="Helical" evidence="1">
    <location>
        <begin position="46"/>
        <end position="65"/>
    </location>
</feature>
<keyword evidence="4" id="KW-1185">Reference proteome</keyword>
<feature type="transmembrane region" description="Helical" evidence="1">
    <location>
        <begin position="119"/>
        <end position="139"/>
    </location>
</feature>
<organism evidence="3 4">
    <name type="scientific">Streptomyces vietnamensis</name>
    <dbReference type="NCBI Taxonomy" id="362257"/>
    <lineage>
        <taxon>Bacteria</taxon>
        <taxon>Bacillati</taxon>
        <taxon>Actinomycetota</taxon>
        <taxon>Actinomycetes</taxon>
        <taxon>Kitasatosporales</taxon>
        <taxon>Streptomycetaceae</taxon>
        <taxon>Streptomyces</taxon>
    </lineage>
</organism>
<evidence type="ECO:0000259" key="2">
    <source>
        <dbReference type="Pfam" id="PF01569"/>
    </source>
</evidence>
<dbReference type="AlphaFoldDB" id="A0A0B5HZR0"/>
<evidence type="ECO:0000313" key="3">
    <source>
        <dbReference type="EMBL" id="AJF63747.1"/>
    </source>
</evidence>
<dbReference type="InterPro" id="IPR036938">
    <property type="entry name" value="PAP2/HPO_sf"/>
</dbReference>
<gene>
    <name evidence="3" type="ORF">SVTN_04080</name>
</gene>
<feature type="transmembrane region" description="Helical" evidence="1">
    <location>
        <begin position="291"/>
        <end position="315"/>
    </location>
</feature>
<feature type="transmembrane region" description="Helical" evidence="1">
    <location>
        <begin position="187"/>
        <end position="208"/>
    </location>
</feature>
<dbReference type="Pfam" id="PF01569">
    <property type="entry name" value="PAP2"/>
    <property type="match status" value="1"/>
</dbReference>
<proteinExistence type="predicted"/>
<sequence>MASYDRPRAGGSPRPLETGDTWWYAAVAGETAGSFRTRVRTRTRRACLGAVLLLTVVYAGLVLAATGRRWGDAAVTGRRADTAAATVLREHPSLAGLTTLSLIVGCVLLLAVGLIRKRYVLTGAAAGAVVTALAVTGLLQRYAPRPRFADTAAGALVPSGFPSAQTTLALGIALALVLVVPYRQRALVVGAATLWAAAVGAYTIAAGQHRPGDVIAAALVVLAVVSGLLAVIARKGKVRPGPRRGPGPPGLPATLPLALLALAGLGAGLWLLGDTLALPAAAPYDPAELRLAHRCGQALAAGVTAAAGLTLLAVLRRVDVDGPPAPYRLGGPFVEAAGVPQDGELVGPFTEDGDHEIS</sequence>